<keyword evidence="2" id="KW-0472">Membrane</keyword>
<protein>
    <submittedName>
        <fullName evidence="4">FAD-binding oxidoreductase</fullName>
    </submittedName>
</protein>
<name>A0AAF0Z738_9MICO</name>
<dbReference type="Pfam" id="PF01266">
    <property type="entry name" value="DAO"/>
    <property type="match status" value="1"/>
</dbReference>
<dbReference type="EMBL" id="CP138359">
    <property type="protein sequence ID" value="WPF83955.1"/>
    <property type="molecule type" value="Genomic_DNA"/>
</dbReference>
<dbReference type="InterPro" id="IPR036188">
    <property type="entry name" value="FAD/NAD-bd_sf"/>
</dbReference>
<dbReference type="PANTHER" id="PTHR13847:SF289">
    <property type="entry name" value="GLYCINE OXIDASE"/>
    <property type="match status" value="1"/>
</dbReference>
<dbReference type="KEGG" id="sbil:SANBI_001667"/>
<keyword evidence="2" id="KW-0812">Transmembrane</keyword>
<dbReference type="Gene3D" id="3.50.50.60">
    <property type="entry name" value="FAD/NAD(P)-binding domain"/>
    <property type="match status" value="1"/>
</dbReference>
<dbReference type="InterPro" id="IPR006076">
    <property type="entry name" value="FAD-dep_OxRdtase"/>
</dbReference>
<evidence type="ECO:0000313" key="4">
    <source>
        <dbReference type="EMBL" id="WPF83955.1"/>
    </source>
</evidence>
<organism evidence="4 5">
    <name type="scientific">Sanguibacter biliveldensis</name>
    <dbReference type="NCBI Taxonomy" id="3030830"/>
    <lineage>
        <taxon>Bacteria</taxon>
        <taxon>Bacillati</taxon>
        <taxon>Actinomycetota</taxon>
        <taxon>Actinomycetes</taxon>
        <taxon>Micrococcales</taxon>
        <taxon>Sanguibacteraceae</taxon>
        <taxon>Sanguibacter</taxon>
    </lineage>
</organism>
<feature type="domain" description="FAD dependent oxidoreductase" evidence="3">
    <location>
        <begin position="11"/>
        <end position="342"/>
    </location>
</feature>
<dbReference type="Proteomes" id="UP001304340">
    <property type="component" value="Chromosome"/>
</dbReference>
<keyword evidence="2" id="KW-1133">Transmembrane helix</keyword>
<gene>
    <name evidence="4" type="ORF">SANBI_001667</name>
</gene>
<dbReference type="GO" id="GO:0005737">
    <property type="term" value="C:cytoplasm"/>
    <property type="evidence" value="ECO:0007669"/>
    <property type="project" value="TreeGrafter"/>
</dbReference>
<evidence type="ECO:0000259" key="3">
    <source>
        <dbReference type="Pfam" id="PF01266"/>
    </source>
</evidence>
<dbReference type="Gene3D" id="3.30.9.10">
    <property type="entry name" value="D-Amino Acid Oxidase, subunit A, domain 2"/>
    <property type="match status" value="1"/>
</dbReference>
<dbReference type="GO" id="GO:0016491">
    <property type="term" value="F:oxidoreductase activity"/>
    <property type="evidence" value="ECO:0007669"/>
    <property type="project" value="UniProtKB-KW"/>
</dbReference>
<dbReference type="RefSeq" id="WP_319160720.1">
    <property type="nucleotide sequence ID" value="NZ_CP138359.1"/>
</dbReference>
<feature type="transmembrane region" description="Helical" evidence="2">
    <location>
        <begin position="12"/>
        <end position="29"/>
    </location>
</feature>
<dbReference type="PANTHER" id="PTHR13847">
    <property type="entry name" value="SARCOSINE DEHYDROGENASE-RELATED"/>
    <property type="match status" value="1"/>
</dbReference>
<keyword evidence="1" id="KW-0560">Oxidoreductase</keyword>
<proteinExistence type="predicted"/>
<keyword evidence="5" id="KW-1185">Reference proteome</keyword>
<evidence type="ECO:0000256" key="2">
    <source>
        <dbReference type="SAM" id="Phobius"/>
    </source>
</evidence>
<evidence type="ECO:0000313" key="5">
    <source>
        <dbReference type="Proteomes" id="UP001304340"/>
    </source>
</evidence>
<reference evidence="5" key="1">
    <citation type="submission" date="2023-11" db="EMBL/GenBank/DDBJ databases">
        <authorList>
            <person name="Helweg L.P."/>
            <person name="Kiel A."/>
            <person name="Hitz F."/>
            <person name="Ruckert-Reed C."/>
            <person name="Busche T."/>
            <person name="Kaltschmidt B."/>
            <person name="Kaltschmidt C."/>
        </authorList>
    </citation>
    <scope>NUCLEOTIDE SEQUENCE [LARGE SCALE GENOMIC DNA]</scope>
    <source>
        <strain evidence="5">4.1</strain>
    </source>
</reference>
<dbReference type="AlphaFoldDB" id="A0AAF0Z738"/>
<sequence length="347" mass="36159">MYTSRTATSRRIVVVGAGVVGASVAHHLVRAGHEVVVLDSGYPAGGVTGASFAWVGLAKSSADVHTEPLRARAMAEFDRVVTEISAPIGLRRCGAITWEEDDSATNRFVAAHQDAGHRMEHLSGPELSVREPALVQVPSTAAFAPDDLGVDPVAYTRSLLQSAQQSGAVFRAPTQVIALLTDDDRVRGVLTDHGEITAESVVLAAGTGSTRLAQMAGVHVDVAASPCCLLTFSTPRPLVRSILSTPDFEVRQLDDNTLLAAEDVPLGFSGDPAEIASTTLEALQSHLYGANELRLKQAVIADRPMPTGGRPLVGPAPGVPGLYLAVAHPAVILSAAIGSQVASDHTL</sequence>
<accession>A0AAF0Z738</accession>
<dbReference type="SUPFAM" id="SSF51905">
    <property type="entry name" value="FAD/NAD(P)-binding domain"/>
    <property type="match status" value="1"/>
</dbReference>
<evidence type="ECO:0000256" key="1">
    <source>
        <dbReference type="ARBA" id="ARBA00023002"/>
    </source>
</evidence>